<dbReference type="PANTHER" id="PTHR46285:SF7">
    <property type="entry name" value="OS06G0238900 PROTEIN"/>
    <property type="match status" value="1"/>
</dbReference>
<keyword evidence="8" id="KW-1185">Reference proteome</keyword>
<feature type="transmembrane region" description="Helical" evidence="6">
    <location>
        <begin position="108"/>
        <end position="126"/>
    </location>
</feature>
<dbReference type="InterPro" id="IPR006904">
    <property type="entry name" value="DUF716"/>
</dbReference>
<keyword evidence="4 6" id="KW-1133">Transmembrane helix</keyword>
<accession>A0AAV7EQG1</accession>
<evidence type="ECO:0000256" key="6">
    <source>
        <dbReference type="SAM" id="Phobius"/>
    </source>
</evidence>
<evidence type="ECO:0000256" key="3">
    <source>
        <dbReference type="ARBA" id="ARBA00022692"/>
    </source>
</evidence>
<sequence>MGFLGFCLAGLGFMLIGAWEAVSLSVPSTSLTKKALPSCFTHLLAALLSFFAIVNSSISAIDSSHSSDHIGVPHQLQLIAVASLFLLYSLTGIVAAKFTHLLPLPSQILDLLALFGFGQEFLLFYLQRKDPDGLENRYYGLLLVPIAVCFASTTLAIKSPKSPYPRLGRAVGLVLQGTWLLQMGFSFYTNLITHGCSLREKSRGNYTVRCRGHANAHRSMAIATLQFNCHLAFLVILVVGVYWAFGSGDRESNSREYASYKPISEELRQFEGRGQFTLDSDDEDQIVVTENGTKEKVVIPVEGTNGFGPH</sequence>
<dbReference type="Pfam" id="PF04819">
    <property type="entry name" value="DUF716"/>
    <property type="match status" value="1"/>
</dbReference>
<evidence type="ECO:0000256" key="5">
    <source>
        <dbReference type="ARBA" id="ARBA00023136"/>
    </source>
</evidence>
<proteinExistence type="inferred from homology"/>
<reference evidence="7 8" key="1">
    <citation type="submission" date="2021-07" db="EMBL/GenBank/DDBJ databases">
        <title>The Aristolochia fimbriata genome: insights into angiosperm evolution, floral development and chemical biosynthesis.</title>
        <authorList>
            <person name="Jiao Y."/>
        </authorList>
    </citation>
    <scope>NUCLEOTIDE SEQUENCE [LARGE SCALE GENOMIC DNA]</scope>
    <source>
        <strain evidence="7">IBCAS-2021</strain>
        <tissue evidence="7">Leaf</tissue>
    </source>
</reference>
<gene>
    <name evidence="7" type="ORF">H6P81_009473</name>
</gene>
<evidence type="ECO:0000256" key="2">
    <source>
        <dbReference type="ARBA" id="ARBA00006948"/>
    </source>
</evidence>
<comment type="similarity">
    <text evidence="2">Belongs to the TMEM45 family.</text>
</comment>
<feature type="transmembrane region" description="Helical" evidence="6">
    <location>
        <begin position="35"/>
        <end position="55"/>
    </location>
</feature>
<evidence type="ECO:0000313" key="8">
    <source>
        <dbReference type="Proteomes" id="UP000825729"/>
    </source>
</evidence>
<evidence type="ECO:0000256" key="4">
    <source>
        <dbReference type="ARBA" id="ARBA00022989"/>
    </source>
</evidence>
<protein>
    <submittedName>
        <fullName evidence="7">Uncharacterized protein</fullName>
    </submittedName>
</protein>
<name>A0AAV7EQG1_ARIFI</name>
<feature type="transmembrane region" description="Helical" evidence="6">
    <location>
        <begin position="219"/>
        <end position="245"/>
    </location>
</feature>
<evidence type="ECO:0000313" key="7">
    <source>
        <dbReference type="EMBL" id="KAG9449508.1"/>
    </source>
</evidence>
<keyword evidence="3 6" id="KW-0812">Transmembrane</keyword>
<dbReference type="EMBL" id="JAINDJ010000004">
    <property type="protein sequence ID" value="KAG9449508.1"/>
    <property type="molecule type" value="Genomic_DNA"/>
</dbReference>
<comment type="caution">
    <text evidence="7">The sequence shown here is derived from an EMBL/GenBank/DDBJ whole genome shotgun (WGS) entry which is preliminary data.</text>
</comment>
<feature type="transmembrane region" description="Helical" evidence="6">
    <location>
        <begin position="138"/>
        <end position="157"/>
    </location>
</feature>
<dbReference type="GO" id="GO:0016020">
    <property type="term" value="C:membrane"/>
    <property type="evidence" value="ECO:0007669"/>
    <property type="project" value="UniProtKB-SubCell"/>
</dbReference>
<comment type="subcellular location">
    <subcellularLocation>
        <location evidence="1">Membrane</location>
        <topology evidence="1">Multi-pass membrane protein</topology>
    </subcellularLocation>
</comment>
<feature type="transmembrane region" description="Helical" evidence="6">
    <location>
        <begin position="177"/>
        <end position="198"/>
    </location>
</feature>
<keyword evidence="5 6" id="KW-0472">Membrane</keyword>
<feature type="transmembrane region" description="Helical" evidence="6">
    <location>
        <begin position="76"/>
        <end position="96"/>
    </location>
</feature>
<dbReference type="AlphaFoldDB" id="A0AAV7EQG1"/>
<organism evidence="7 8">
    <name type="scientific">Aristolochia fimbriata</name>
    <name type="common">White veined hardy Dutchman's pipe vine</name>
    <dbReference type="NCBI Taxonomy" id="158543"/>
    <lineage>
        <taxon>Eukaryota</taxon>
        <taxon>Viridiplantae</taxon>
        <taxon>Streptophyta</taxon>
        <taxon>Embryophyta</taxon>
        <taxon>Tracheophyta</taxon>
        <taxon>Spermatophyta</taxon>
        <taxon>Magnoliopsida</taxon>
        <taxon>Magnoliidae</taxon>
        <taxon>Piperales</taxon>
        <taxon>Aristolochiaceae</taxon>
        <taxon>Aristolochia</taxon>
    </lineage>
</organism>
<dbReference type="PANTHER" id="PTHR46285">
    <property type="entry name" value="PROTEINASE INHIBITOR I4, SERPIN (DUF716)-RELATED"/>
    <property type="match status" value="1"/>
</dbReference>
<evidence type="ECO:0000256" key="1">
    <source>
        <dbReference type="ARBA" id="ARBA00004141"/>
    </source>
</evidence>
<dbReference type="Proteomes" id="UP000825729">
    <property type="component" value="Unassembled WGS sequence"/>
</dbReference>